<feature type="compositionally biased region" description="Low complexity" evidence="1">
    <location>
        <begin position="66"/>
        <end position="77"/>
    </location>
</feature>
<evidence type="ECO:0000313" key="2">
    <source>
        <dbReference type="EMBL" id="GGS39254.1"/>
    </source>
</evidence>
<accession>A0ABQ2ST94</accession>
<reference evidence="3" key="1">
    <citation type="journal article" date="2019" name="Int. J. Syst. Evol. Microbiol.">
        <title>The Global Catalogue of Microorganisms (GCM) 10K type strain sequencing project: providing services to taxonomists for standard genome sequencing and annotation.</title>
        <authorList>
            <consortium name="The Broad Institute Genomics Platform"/>
            <consortium name="The Broad Institute Genome Sequencing Center for Infectious Disease"/>
            <person name="Wu L."/>
            <person name="Ma J."/>
        </authorList>
    </citation>
    <scope>NUCLEOTIDE SEQUENCE [LARGE SCALE GENOMIC DNA]</scope>
    <source>
        <strain evidence="3">JCM 4350</strain>
    </source>
</reference>
<organism evidence="2 3">
    <name type="scientific">Streptomyces badius</name>
    <dbReference type="NCBI Taxonomy" id="1941"/>
    <lineage>
        <taxon>Bacteria</taxon>
        <taxon>Bacillati</taxon>
        <taxon>Actinomycetota</taxon>
        <taxon>Actinomycetes</taxon>
        <taxon>Kitasatosporales</taxon>
        <taxon>Streptomycetaceae</taxon>
        <taxon>Streptomyces</taxon>
    </lineage>
</organism>
<sequence length="95" mass="9673">MAAWAAVSTTNGCPGTPARTPALIPRAMQPSADKAGPGRSPSSGPAPTPTPGPAGGSGRWVRPETARSSARLRAEALGEGGTRRAVRLIEETLMR</sequence>
<name>A0ABQ2ST94_STRBA</name>
<feature type="region of interest" description="Disordered" evidence="1">
    <location>
        <begin position="1"/>
        <end position="83"/>
    </location>
</feature>
<comment type="caution">
    <text evidence="2">The sequence shown here is derived from an EMBL/GenBank/DDBJ whole genome shotgun (WGS) entry which is preliminary data.</text>
</comment>
<evidence type="ECO:0000256" key="1">
    <source>
        <dbReference type="SAM" id="MobiDB-lite"/>
    </source>
</evidence>
<evidence type="ECO:0000313" key="3">
    <source>
        <dbReference type="Proteomes" id="UP000659767"/>
    </source>
</evidence>
<dbReference type="Proteomes" id="UP000659767">
    <property type="component" value="Unassembled WGS sequence"/>
</dbReference>
<protein>
    <submittedName>
        <fullName evidence="2">Uncharacterized protein</fullName>
    </submittedName>
</protein>
<dbReference type="EMBL" id="BMSZ01000002">
    <property type="protein sequence ID" value="GGS39254.1"/>
    <property type="molecule type" value="Genomic_DNA"/>
</dbReference>
<keyword evidence="3" id="KW-1185">Reference proteome</keyword>
<gene>
    <name evidence="2" type="ORF">GCM10010253_11180</name>
</gene>
<proteinExistence type="predicted"/>